<accession>A0A081RUS5</accession>
<dbReference type="EMBL" id="JGVH01000049">
    <property type="protein sequence ID" value="KER02428.1"/>
    <property type="molecule type" value="Genomic_DNA"/>
</dbReference>
<dbReference type="PANTHER" id="PTHR34413:SF2">
    <property type="entry name" value="PROPHAGE TAIL FIBER ASSEMBLY PROTEIN HOMOLOG TFAE-RELATED"/>
    <property type="match status" value="1"/>
</dbReference>
<comment type="caution">
    <text evidence="1">The sequence shown here is derived from an EMBL/GenBank/DDBJ whole genome shotgun (WGS) entry which is preliminary data.</text>
</comment>
<dbReference type="AlphaFoldDB" id="A0A081RUS5"/>
<dbReference type="InterPro" id="IPR003458">
    <property type="entry name" value="Phage_T4_Gp38_tail_assem"/>
</dbReference>
<reference evidence="1 2" key="1">
    <citation type="submission" date="2014-03" db="EMBL/GenBank/DDBJ databases">
        <title>Draft Genome of Photorhabdus temperata Meg1.</title>
        <authorList>
            <person name="Hurst S.G.IV."/>
            <person name="Morris K."/>
            <person name="Thomas K."/>
            <person name="Tisa L.S."/>
        </authorList>
    </citation>
    <scope>NUCLEOTIDE SEQUENCE [LARGE SCALE GENOMIC DNA]</scope>
    <source>
        <strain evidence="1 2">Meg1</strain>
    </source>
</reference>
<organism evidence="1 2">
    <name type="scientific">Photorhabdus temperata subsp. temperata Meg1</name>
    <dbReference type="NCBI Taxonomy" id="1393735"/>
    <lineage>
        <taxon>Bacteria</taxon>
        <taxon>Pseudomonadati</taxon>
        <taxon>Pseudomonadota</taxon>
        <taxon>Gammaproteobacteria</taxon>
        <taxon>Enterobacterales</taxon>
        <taxon>Morganellaceae</taxon>
        <taxon>Photorhabdus</taxon>
    </lineage>
</organism>
<protein>
    <submittedName>
        <fullName evidence="1">Bacteriophage tail assembly protein</fullName>
    </submittedName>
</protein>
<sequence length="183" mass="21177">MINYYFDNTKLHRPFIGSADVNPGSEPPVNALRIQPPFKDGFWPCEKSGQWTLVENKRGVTIYDIVSGQSQENREVIIPDGFTEQLRPSQYHHWDGEWLISTDDEEKWKSDIQQTRINDAENKKQQLLLRVSKQIAPLQDAIDLGMASDDEKSLLTVLKKYRVLLNRVDISQAPDIEWPEQPE</sequence>
<dbReference type="RefSeq" id="WP_036840033.1">
    <property type="nucleotide sequence ID" value="NZ_CAWLUD010000049.1"/>
</dbReference>
<dbReference type="Pfam" id="PF02413">
    <property type="entry name" value="Caudo_TAP"/>
    <property type="match status" value="1"/>
</dbReference>
<name>A0A081RUS5_PHOTE</name>
<proteinExistence type="predicted"/>
<dbReference type="Proteomes" id="UP000028002">
    <property type="component" value="Unassembled WGS sequence"/>
</dbReference>
<dbReference type="PATRIC" id="fig|1393735.3.peg.2934"/>
<dbReference type="PANTHER" id="PTHR34413">
    <property type="entry name" value="PROPHAGE TAIL FIBER ASSEMBLY PROTEIN HOMOLOG TFAE-RELATED-RELATED"/>
    <property type="match status" value="1"/>
</dbReference>
<evidence type="ECO:0000313" key="2">
    <source>
        <dbReference type="Proteomes" id="UP000028002"/>
    </source>
</evidence>
<evidence type="ECO:0000313" key="1">
    <source>
        <dbReference type="EMBL" id="KER02428.1"/>
    </source>
</evidence>
<gene>
    <name evidence="1" type="ORF">MEG1DRAFT_02882</name>
</gene>
<dbReference type="InterPro" id="IPR051220">
    <property type="entry name" value="TFA_Chaperone"/>
</dbReference>